<comment type="caution">
    <text evidence="5">The sequence shown here is derived from an EMBL/GenBank/DDBJ whole genome shotgun (WGS) entry which is preliminary data.</text>
</comment>
<dbReference type="SUPFAM" id="SSF56801">
    <property type="entry name" value="Acetyl-CoA synthetase-like"/>
    <property type="match status" value="1"/>
</dbReference>
<dbReference type="AlphaFoldDB" id="W7YIG2"/>
<dbReference type="eggNOG" id="COG1020">
    <property type="taxonomic scope" value="Bacteria"/>
</dbReference>
<accession>W7YIG2</accession>
<dbReference type="Pfam" id="PF00501">
    <property type="entry name" value="AMP-binding"/>
    <property type="match status" value="1"/>
</dbReference>
<dbReference type="InterPro" id="IPR036736">
    <property type="entry name" value="ACP-like_sf"/>
</dbReference>
<evidence type="ECO:0000256" key="2">
    <source>
        <dbReference type="ARBA" id="ARBA00022737"/>
    </source>
</evidence>
<dbReference type="SUPFAM" id="SSF47336">
    <property type="entry name" value="ACP-like"/>
    <property type="match status" value="1"/>
</dbReference>
<dbReference type="PROSITE" id="PS00455">
    <property type="entry name" value="AMP_BINDING"/>
    <property type="match status" value="1"/>
</dbReference>
<dbReference type="PANTHER" id="PTHR45527">
    <property type="entry name" value="NONRIBOSOMAL PEPTIDE SYNTHETASE"/>
    <property type="match status" value="1"/>
</dbReference>
<evidence type="ECO:0000313" key="5">
    <source>
        <dbReference type="EMBL" id="GAF10680.1"/>
    </source>
</evidence>
<dbReference type="GO" id="GO:0044550">
    <property type="term" value="P:secondary metabolite biosynthetic process"/>
    <property type="evidence" value="ECO:0007669"/>
    <property type="project" value="TreeGrafter"/>
</dbReference>
<proteinExistence type="inferred from homology"/>
<gene>
    <name evidence="5" type="ORF">JCM16418_4899</name>
</gene>
<sequence>MILEHEGTVQTLTLQASNETIDSNVLQQFGILLEHFLTTTHNDSDSSMIQLLNELMTPYIRRNNLFIQENVLDRLKTIVQRYPHKVALSDKQGDITYEELEQRSDLVARYLIQQGFKTEDMAVISVNQDNELILLMIGVIKAGGVYIPVDPNYPMDRISFILKDSGAKFFISSLSNNFQEANHVKINPTDLLQQTNLEQINDIHLPSYTSQSGYVIYTSGTSGVPKGVKVSSDNILSLIEATQKEFGLLPNDVWTMFHSSSFDFSVWEMWGSLLTGAKLVVVARETATSLYDFYDLLIEHKVTVLNQTPSSFYALQNIESEQRIPRLNSIRLIIFGGEALDNTKLKKWFQRYSSSKCRLVNMYGITETTVHVTYQNILKRNLDTISQSIGVPLNGWKISIRDQYEMPCLLGVEGEIWVGGLGLANGYLNREELTTEKFIIEKTSGERWYKSGDLGRMKSDGSIDYLGRIDSQVKIRGYRIELDEIKKQIIRISGVHDVVVTVHNPNNNADEHKQIFAFFESNIDYSSNDIKDILLKELPSYMIPSKAVRVKKIPLTINGKVDFKKLIDEQNEPYQSESASNSGDDLLEIWCKILGQRIGEDDNFFESGGNSLLAVSLLTELKQKVNPNIMLKDLYLNSSPNSMRAFLKQKELGEVKV</sequence>
<dbReference type="Gene3D" id="1.10.1200.10">
    <property type="entry name" value="ACP-like"/>
    <property type="match status" value="1"/>
</dbReference>
<reference evidence="5 6" key="1">
    <citation type="journal article" date="2014" name="Genome Announc.">
        <title>Draft Genome Sequence of Paenibacillus pini JCM 16418T, Isolated from the Rhizosphere of Pine Tree.</title>
        <authorList>
            <person name="Yuki M."/>
            <person name="Oshima K."/>
            <person name="Suda W."/>
            <person name="Oshida Y."/>
            <person name="Kitamura K."/>
            <person name="Iida Y."/>
            <person name="Hattori M."/>
            <person name="Ohkuma M."/>
        </authorList>
    </citation>
    <scope>NUCLEOTIDE SEQUENCE [LARGE SCALE GENOMIC DNA]</scope>
    <source>
        <strain evidence="5 6">JCM 16418</strain>
    </source>
</reference>
<dbReference type="GO" id="GO:0017000">
    <property type="term" value="P:antibiotic biosynthetic process"/>
    <property type="evidence" value="ECO:0007669"/>
    <property type="project" value="UniProtKB-KW"/>
</dbReference>
<dbReference type="PANTHER" id="PTHR45527:SF1">
    <property type="entry name" value="FATTY ACID SYNTHASE"/>
    <property type="match status" value="1"/>
</dbReference>
<evidence type="ECO:0000313" key="6">
    <source>
        <dbReference type="Proteomes" id="UP000019364"/>
    </source>
</evidence>
<protein>
    <submittedName>
        <fullName evidence="5">Long-chain-fatty-acid-CoA ligase</fullName>
    </submittedName>
</protein>
<evidence type="ECO:0000259" key="4">
    <source>
        <dbReference type="PROSITE" id="PS50075"/>
    </source>
</evidence>
<organism evidence="5 6">
    <name type="scientific">Paenibacillus pini JCM 16418</name>
    <dbReference type="NCBI Taxonomy" id="1236976"/>
    <lineage>
        <taxon>Bacteria</taxon>
        <taxon>Bacillati</taxon>
        <taxon>Bacillota</taxon>
        <taxon>Bacilli</taxon>
        <taxon>Bacillales</taxon>
        <taxon>Paenibacillaceae</taxon>
        <taxon>Paenibacillus</taxon>
    </lineage>
</organism>
<comment type="similarity">
    <text evidence="1">Belongs to the ATP-dependent AMP-binding enzyme family.</text>
</comment>
<dbReference type="GO" id="GO:0031177">
    <property type="term" value="F:phosphopantetheine binding"/>
    <property type="evidence" value="ECO:0007669"/>
    <property type="project" value="TreeGrafter"/>
</dbReference>
<evidence type="ECO:0000256" key="1">
    <source>
        <dbReference type="ARBA" id="ARBA00006432"/>
    </source>
</evidence>
<dbReference type="InterPro" id="IPR000873">
    <property type="entry name" value="AMP-dep_synth/lig_dom"/>
</dbReference>
<dbReference type="NCBIfam" id="TIGR01733">
    <property type="entry name" value="AA-adenyl-dom"/>
    <property type="match status" value="1"/>
</dbReference>
<dbReference type="PROSITE" id="PS50075">
    <property type="entry name" value="CARRIER"/>
    <property type="match status" value="1"/>
</dbReference>
<evidence type="ECO:0000256" key="3">
    <source>
        <dbReference type="ARBA" id="ARBA00023194"/>
    </source>
</evidence>
<dbReference type="GO" id="GO:0016874">
    <property type="term" value="F:ligase activity"/>
    <property type="evidence" value="ECO:0007669"/>
    <property type="project" value="UniProtKB-KW"/>
</dbReference>
<dbReference type="STRING" id="1236976.JCM16418_4899"/>
<dbReference type="InterPro" id="IPR010071">
    <property type="entry name" value="AA_adenyl_dom"/>
</dbReference>
<dbReference type="InterPro" id="IPR009081">
    <property type="entry name" value="PP-bd_ACP"/>
</dbReference>
<dbReference type="GO" id="GO:0043041">
    <property type="term" value="P:amino acid activation for nonribosomal peptide biosynthetic process"/>
    <property type="evidence" value="ECO:0007669"/>
    <property type="project" value="TreeGrafter"/>
</dbReference>
<dbReference type="Proteomes" id="UP000019364">
    <property type="component" value="Unassembled WGS sequence"/>
</dbReference>
<dbReference type="EMBL" id="BAVZ01000031">
    <property type="protein sequence ID" value="GAF10680.1"/>
    <property type="molecule type" value="Genomic_DNA"/>
</dbReference>
<name>W7YIG2_9BACL</name>
<dbReference type="Gene3D" id="3.30.300.30">
    <property type="match status" value="1"/>
</dbReference>
<dbReference type="GO" id="GO:0005737">
    <property type="term" value="C:cytoplasm"/>
    <property type="evidence" value="ECO:0007669"/>
    <property type="project" value="TreeGrafter"/>
</dbReference>
<keyword evidence="2" id="KW-0677">Repeat</keyword>
<keyword evidence="5" id="KW-0436">Ligase</keyword>
<keyword evidence="6" id="KW-1185">Reference proteome</keyword>
<keyword evidence="3" id="KW-0045">Antibiotic biosynthesis</keyword>
<feature type="domain" description="Carrier" evidence="4">
    <location>
        <begin position="577"/>
        <end position="651"/>
    </location>
</feature>
<dbReference type="Gene3D" id="3.40.50.12780">
    <property type="entry name" value="N-terminal domain of ligase-like"/>
    <property type="match status" value="1"/>
</dbReference>
<dbReference type="InterPro" id="IPR042099">
    <property type="entry name" value="ANL_N_sf"/>
</dbReference>
<dbReference type="InterPro" id="IPR020845">
    <property type="entry name" value="AMP-binding_CS"/>
</dbReference>
<dbReference type="InterPro" id="IPR045851">
    <property type="entry name" value="AMP-bd_C_sf"/>
</dbReference>
<dbReference type="Pfam" id="PF00550">
    <property type="entry name" value="PP-binding"/>
    <property type="match status" value="1"/>
</dbReference>